<dbReference type="AlphaFoldDB" id="A0A8S1TU29"/>
<gene>
    <name evidence="1" type="ORF">PPENT_87.1.T0250387</name>
</gene>
<reference evidence="1" key="1">
    <citation type="submission" date="2021-01" db="EMBL/GenBank/DDBJ databases">
        <authorList>
            <consortium name="Genoscope - CEA"/>
            <person name="William W."/>
        </authorList>
    </citation>
    <scope>NUCLEOTIDE SEQUENCE</scope>
</reference>
<dbReference type="EMBL" id="CAJJDO010000025">
    <property type="protein sequence ID" value="CAD8154466.1"/>
    <property type="molecule type" value="Genomic_DNA"/>
</dbReference>
<sequence length="163" mass="19683">MVQVQKEALHLGTLKLISIKKFRVKIMKFTLLRTSLQLLQRYNQNNQELIKKQSLLTCLTQIFCGFLFKRVLQFSFESIKIFNIQQLSNRIVKVNSRSNEVKQSKSFFQQREFDLLQWIYDFLYIYGPVDERKVFLNIVFIKDRYQHVSYLAFNYQNISYNDV</sequence>
<protein>
    <submittedName>
        <fullName evidence="1">Uncharacterized protein</fullName>
    </submittedName>
</protein>
<comment type="caution">
    <text evidence="1">The sequence shown here is derived from an EMBL/GenBank/DDBJ whole genome shotgun (WGS) entry which is preliminary data.</text>
</comment>
<name>A0A8S1TU29_9CILI</name>
<accession>A0A8S1TU29</accession>
<keyword evidence="2" id="KW-1185">Reference proteome</keyword>
<evidence type="ECO:0000313" key="1">
    <source>
        <dbReference type="EMBL" id="CAD8154466.1"/>
    </source>
</evidence>
<dbReference type="Proteomes" id="UP000689195">
    <property type="component" value="Unassembled WGS sequence"/>
</dbReference>
<evidence type="ECO:0000313" key="2">
    <source>
        <dbReference type="Proteomes" id="UP000689195"/>
    </source>
</evidence>
<organism evidence="1 2">
    <name type="scientific">Paramecium pentaurelia</name>
    <dbReference type="NCBI Taxonomy" id="43138"/>
    <lineage>
        <taxon>Eukaryota</taxon>
        <taxon>Sar</taxon>
        <taxon>Alveolata</taxon>
        <taxon>Ciliophora</taxon>
        <taxon>Intramacronucleata</taxon>
        <taxon>Oligohymenophorea</taxon>
        <taxon>Peniculida</taxon>
        <taxon>Parameciidae</taxon>
        <taxon>Paramecium</taxon>
    </lineage>
</organism>
<proteinExistence type="predicted"/>